<keyword evidence="4 6" id="KW-0472">Membrane</keyword>
<dbReference type="Pfam" id="PF05653">
    <property type="entry name" value="Mg_trans_NIPA"/>
    <property type="match status" value="1"/>
</dbReference>
<dbReference type="PANTHER" id="PTHR12570:SF65">
    <property type="entry name" value="MAGNESIUM TRANSPORTER NIPA9-RELATED"/>
    <property type="match status" value="1"/>
</dbReference>
<organism evidence="7 8">
    <name type="scientific">Polyrhizophydium stewartii</name>
    <dbReference type="NCBI Taxonomy" id="2732419"/>
    <lineage>
        <taxon>Eukaryota</taxon>
        <taxon>Fungi</taxon>
        <taxon>Fungi incertae sedis</taxon>
        <taxon>Chytridiomycota</taxon>
        <taxon>Chytridiomycota incertae sedis</taxon>
        <taxon>Chytridiomycetes</taxon>
        <taxon>Rhizophydiales</taxon>
        <taxon>Rhizophydiales incertae sedis</taxon>
        <taxon>Polyrhizophydium</taxon>
    </lineage>
</organism>
<evidence type="ECO:0000256" key="1">
    <source>
        <dbReference type="ARBA" id="ARBA00004141"/>
    </source>
</evidence>
<feature type="region of interest" description="Disordered" evidence="5">
    <location>
        <begin position="145"/>
        <end position="187"/>
    </location>
</feature>
<feature type="compositionally biased region" description="Low complexity" evidence="5">
    <location>
        <begin position="65"/>
        <end position="88"/>
    </location>
</feature>
<feature type="transmembrane region" description="Helical" evidence="6">
    <location>
        <begin position="356"/>
        <end position="376"/>
    </location>
</feature>
<feature type="compositionally biased region" description="Low complexity" evidence="5">
    <location>
        <begin position="854"/>
        <end position="864"/>
    </location>
</feature>
<feature type="transmembrane region" description="Helical" evidence="6">
    <location>
        <begin position="414"/>
        <end position="432"/>
    </location>
</feature>
<feature type="transmembrane region" description="Helical" evidence="6">
    <location>
        <begin position="226"/>
        <end position="245"/>
    </location>
</feature>
<evidence type="ECO:0000256" key="2">
    <source>
        <dbReference type="ARBA" id="ARBA00022692"/>
    </source>
</evidence>
<dbReference type="EMBL" id="JADGIZ020000116">
    <property type="protein sequence ID" value="KAL2911364.1"/>
    <property type="molecule type" value="Genomic_DNA"/>
</dbReference>
<evidence type="ECO:0000256" key="5">
    <source>
        <dbReference type="SAM" id="MobiDB-lite"/>
    </source>
</evidence>
<feature type="transmembrane region" description="Helical" evidence="6">
    <location>
        <begin position="293"/>
        <end position="312"/>
    </location>
</feature>
<feature type="transmembrane region" description="Helical" evidence="6">
    <location>
        <begin position="254"/>
        <end position="273"/>
    </location>
</feature>
<feature type="region of interest" description="Disordered" evidence="5">
    <location>
        <begin position="620"/>
        <end position="679"/>
    </location>
</feature>
<dbReference type="SUPFAM" id="SSF103481">
    <property type="entry name" value="Multidrug resistance efflux transporter EmrE"/>
    <property type="match status" value="1"/>
</dbReference>
<feature type="region of interest" description="Disordered" evidence="5">
    <location>
        <begin position="539"/>
        <end position="605"/>
    </location>
</feature>
<feature type="compositionally biased region" description="Polar residues" evidence="5">
    <location>
        <begin position="867"/>
        <end position="877"/>
    </location>
</feature>
<protein>
    <recommendedName>
        <fullName evidence="9">DUF803-domain-containing protein</fullName>
    </recommendedName>
</protein>
<feature type="transmembrane region" description="Helical" evidence="6">
    <location>
        <begin position="388"/>
        <end position="408"/>
    </location>
</feature>
<gene>
    <name evidence="7" type="ORF">HK105_209176</name>
</gene>
<feature type="compositionally biased region" description="Acidic residues" evidence="5">
    <location>
        <begin position="149"/>
        <end position="172"/>
    </location>
</feature>
<reference evidence="7 8" key="1">
    <citation type="submission" date="2023-09" db="EMBL/GenBank/DDBJ databases">
        <title>Pangenome analysis of Batrachochytrium dendrobatidis and related Chytrids.</title>
        <authorList>
            <person name="Yacoub M.N."/>
            <person name="Stajich J.E."/>
            <person name="James T.Y."/>
        </authorList>
    </citation>
    <scope>NUCLEOTIDE SEQUENCE [LARGE SCALE GENOMIC DNA]</scope>
    <source>
        <strain evidence="7 8">JEL0888</strain>
    </source>
</reference>
<feature type="region of interest" description="Disordered" evidence="5">
    <location>
        <begin position="44"/>
        <end position="110"/>
    </location>
</feature>
<feature type="compositionally biased region" description="Gly residues" evidence="5">
    <location>
        <begin position="651"/>
        <end position="662"/>
    </location>
</feature>
<keyword evidence="3 6" id="KW-1133">Transmembrane helix</keyword>
<name>A0ABR4MVS8_9FUNG</name>
<dbReference type="InterPro" id="IPR037185">
    <property type="entry name" value="EmrE-like"/>
</dbReference>
<sequence>MSASYIGVTVAILGNVCISAALNIQKHVHNKLALRAAARQEAKLLHARQSPPSDPLEEVSGGHAGSLAPPASSLLPAQAGSGASNGAQLPRPPSPDAAARQAAWRSVDDSGIGVSPSAGFRLHPGSDARLARLSDGSSEDTGAAAVFVDDGDDGNYDDYDDDDDQGGEEDDLLLGRSASNSGSSMRDSMSETAYLGERLWWLGMGVMFLGELGNFAAYGFAPAVLVAPLGTVALISNALIAPVFLGETLRRRDMIGILFSIIGTGIILGVSSQTSEPSLSPEDIVDAITQPQFVVYFIVTAGLAALMLGASYTPQGRKYIFVDLLIVAVFGGYTVLATKALSSLLKYTFLVMFGHWITYLMLFVLVTTAVLQVQYLNRALSGFDSVEVIPTNFVLFTTSSIVGSSILYNDLQHTDPTALLGVVCMFFGVILITGERGAHATRAGSEVDVAQVDVELGYDGDSEDGALRAGAPALSSVSDVATDGDAQSGAATPRWSQQQQQQQRQGRAAVQQQHSQRLVDIKDSGFPASSLPIEIAISLPSSGNGSRSPRRTPTASPSGTGSLLGASLSGRYPSVLTGVSAGRGTAYTTMDGHPSAGRNQHQQLPQLQQQGPALLAVRRSRSQRFGSLSSPPRSAGGFPLPTTPDRSQQGSHGGHGGAGQHTGGSLHTRPSHSDLSSVSLPSRMADSTLKHLAAVFQAVGTHQIRRMELERMSEHGSSVYGSAATSHGLHGSHSTGYIPATTHGGAEQQRLHTAASSGALGLQYAASASGPATSHTSAAVLFPDTLAHRHGPAVGGSGVHQGTAAAGSFGGRTGVLDALGGHNRTTSVVSDVSHPSVSSVSGLVEFPAFMPSAPAADATADGPTLLDQDQPTPSRRR</sequence>
<feature type="transmembrane region" description="Helical" evidence="6">
    <location>
        <begin position="199"/>
        <end position="220"/>
    </location>
</feature>
<evidence type="ECO:0000256" key="6">
    <source>
        <dbReference type="SAM" id="Phobius"/>
    </source>
</evidence>
<evidence type="ECO:0000313" key="7">
    <source>
        <dbReference type="EMBL" id="KAL2911364.1"/>
    </source>
</evidence>
<dbReference type="Proteomes" id="UP001527925">
    <property type="component" value="Unassembled WGS sequence"/>
</dbReference>
<proteinExistence type="predicted"/>
<feature type="compositionally biased region" description="Polar residues" evidence="5">
    <location>
        <begin position="623"/>
        <end position="632"/>
    </location>
</feature>
<evidence type="ECO:0000313" key="8">
    <source>
        <dbReference type="Proteomes" id="UP001527925"/>
    </source>
</evidence>
<keyword evidence="2 6" id="KW-0812">Transmembrane</keyword>
<comment type="caution">
    <text evidence="7">The sequence shown here is derived from an EMBL/GenBank/DDBJ whole genome shotgun (WGS) entry which is preliminary data.</text>
</comment>
<dbReference type="InterPro" id="IPR008521">
    <property type="entry name" value="Mg_trans_NIPA"/>
</dbReference>
<feature type="compositionally biased region" description="Low complexity" evidence="5">
    <location>
        <begin position="175"/>
        <end position="187"/>
    </location>
</feature>
<evidence type="ECO:0000256" key="4">
    <source>
        <dbReference type="ARBA" id="ARBA00023136"/>
    </source>
</evidence>
<feature type="region of interest" description="Disordered" evidence="5">
    <location>
        <begin position="854"/>
        <end position="877"/>
    </location>
</feature>
<feature type="transmembrane region" description="Helical" evidence="6">
    <location>
        <begin position="319"/>
        <end position="336"/>
    </location>
</feature>
<feature type="region of interest" description="Disordered" evidence="5">
    <location>
        <begin position="478"/>
        <end position="516"/>
    </location>
</feature>
<keyword evidence="8" id="KW-1185">Reference proteome</keyword>
<feature type="compositionally biased region" description="Low complexity" evidence="5">
    <location>
        <begin position="497"/>
        <end position="513"/>
    </location>
</feature>
<accession>A0ABR4MVS8</accession>
<comment type="subcellular location">
    <subcellularLocation>
        <location evidence="1">Membrane</location>
        <topology evidence="1">Multi-pass membrane protein</topology>
    </subcellularLocation>
</comment>
<evidence type="ECO:0000256" key="3">
    <source>
        <dbReference type="ARBA" id="ARBA00022989"/>
    </source>
</evidence>
<dbReference type="PANTHER" id="PTHR12570">
    <property type="match status" value="1"/>
</dbReference>
<feature type="compositionally biased region" description="Low complexity" evidence="5">
    <location>
        <begin position="539"/>
        <end position="570"/>
    </location>
</feature>
<evidence type="ECO:0008006" key="9">
    <source>
        <dbReference type="Google" id="ProtNLM"/>
    </source>
</evidence>
<feature type="transmembrane region" description="Helical" evidence="6">
    <location>
        <begin position="6"/>
        <end position="24"/>
    </location>
</feature>